<dbReference type="RefSeq" id="WP_394469603.1">
    <property type="nucleotide sequence ID" value="NZ_JBIGHY010000002.1"/>
</dbReference>
<reference evidence="2 3" key="1">
    <citation type="submission" date="2024-09" db="EMBL/GenBank/DDBJ databases">
        <title>Novel species of the genus Pelomonas and Roseateles isolated from streams.</title>
        <authorList>
            <person name="Lu H."/>
        </authorList>
    </citation>
    <scope>NUCLEOTIDE SEQUENCE [LARGE SCALE GENOMIC DNA]</scope>
    <source>
        <strain evidence="2 3">DC23W</strain>
    </source>
</reference>
<protein>
    <submittedName>
        <fullName evidence="2">NYN domain-containing protein</fullName>
    </submittedName>
</protein>
<dbReference type="Gene3D" id="3.40.50.1010">
    <property type="entry name" value="5'-nuclease"/>
    <property type="match status" value="1"/>
</dbReference>
<feature type="domain" description="NYN" evidence="1">
    <location>
        <begin position="3"/>
        <end position="160"/>
    </location>
</feature>
<evidence type="ECO:0000313" key="2">
    <source>
        <dbReference type="EMBL" id="MFG6413523.1"/>
    </source>
</evidence>
<keyword evidence="3" id="KW-1185">Reference proteome</keyword>
<evidence type="ECO:0000313" key="3">
    <source>
        <dbReference type="Proteomes" id="UP001606300"/>
    </source>
</evidence>
<dbReference type="EMBL" id="JBIGHY010000002">
    <property type="protein sequence ID" value="MFG6413523.1"/>
    <property type="molecule type" value="Genomic_DNA"/>
</dbReference>
<name>A0ABW7ELF6_9BURK</name>
<dbReference type="PANTHER" id="PTHR35811:SF1">
    <property type="entry name" value="HTH OST-TYPE DOMAIN-CONTAINING PROTEIN"/>
    <property type="match status" value="1"/>
</dbReference>
<comment type="caution">
    <text evidence="2">The sequence shown here is derived from an EMBL/GenBank/DDBJ whole genome shotgun (WGS) entry which is preliminary data.</text>
</comment>
<dbReference type="PANTHER" id="PTHR35811">
    <property type="entry name" value="SLR1870 PROTEIN"/>
    <property type="match status" value="1"/>
</dbReference>
<dbReference type="Pfam" id="PF01936">
    <property type="entry name" value="NYN"/>
    <property type="match status" value="1"/>
</dbReference>
<organism evidence="2 3">
    <name type="scientific">Pelomonas dachongensis</name>
    <dbReference type="NCBI Taxonomy" id="3299029"/>
    <lineage>
        <taxon>Bacteria</taxon>
        <taxon>Pseudomonadati</taxon>
        <taxon>Pseudomonadota</taxon>
        <taxon>Betaproteobacteria</taxon>
        <taxon>Burkholderiales</taxon>
        <taxon>Sphaerotilaceae</taxon>
        <taxon>Roseateles</taxon>
    </lineage>
</organism>
<dbReference type="InterPro" id="IPR021139">
    <property type="entry name" value="NYN"/>
</dbReference>
<evidence type="ECO:0000259" key="1">
    <source>
        <dbReference type="Pfam" id="PF01936"/>
    </source>
</evidence>
<gene>
    <name evidence="2" type="ORF">ACG02S_06385</name>
</gene>
<dbReference type="Proteomes" id="UP001606300">
    <property type="component" value="Unassembled WGS sequence"/>
</dbReference>
<accession>A0ABW7ELF6</accession>
<sequence>MKSALFVDFDNVFSQLRQLQPDAAERFARHPAEWLNWLIASLALPEPHEPGGRRRLLVRRCYLNPNWYQNYRHAFLRAGFEIVDCPPVTQQGKTSTDIHMVLDIVELLQHETHYDEFMVFSADADFTPVLRKLRRYDRRTTVLAIGFPSAAYQASADLMIDERLFLREALGLGPTAVDVEAIEAAPAALSLNVSLAVPPAPGSAAVTPRSATAAELTDIATRIWSTLEASPQAVSAGRLASHLREDHPAIVENWNGCGSFKAFFRSLGLSRVVWLSGSGGRLLDPSRHDVGDVLPEQEADSPWSGPDGSFALIREVCALTGAPMLAPRHLRQVITTLAAELAELPFDLAHTPLRVVERCLAEAGLRVRRRDVTFLVRGMQLNGHVFGQGRDDPRTLTERLLHQMLFLCEREQKVLTEAEADQIRRWVGAADALAR</sequence>
<proteinExistence type="predicted"/>